<keyword evidence="3 6" id="KW-0812">Transmembrane</keyword>
<sequence>MGTSRIGLVRDCGFSRGQRDQSLKEELMTSEYQKNSITLSGAVAMGTGVMIGAGIFALTGQIAELAGPLFPLSFVVGAIVTAFSAYTYIKMSNAFPSAGGVAMILKKAYGPTTVAAGASLLMALSMVISESLVARTFGTYSLQAFGGDPDSVLVPILGVGLIVFAFLLNASGTRSVGMFSIVMAVLKVGGIALFGVAGLWASGITFEATGGEMGAGGFIASVALSILAFKGFTTITNSGAEITDPHRNVGRAIVWSIAICIVVYLLVAFAVSSSLSLDRIVAAKDYALAEAAQPALGQTGFYLTAALALIATASGLIASVFAVSRMLAMLTNMKMIPHSHFGMSGTIKDHTLIYTVVIAGFLTVFFDLSRIASLGAFFYLVMDIIIHWGVFRHLRQEIGAHGWMLLTAIALDAGVLAAFTGMKWQSDPMIVVIGIVGMALVFLFVGIFLARGQVSRGGHEHS</sequence>
<feature type="transmembrane region" description="Helical" evidence="6">
    <location>
        <begin position="109"/>
        <end position="132"/>
    </location>
</feature>
<evidence type="ECO:0000256" key="2">
    <source>
        <dbReference type="ARBA" id="ARBA00022475"/>
    </source>
</evidence>
<evidence type="ECO:0000256" key="3">
    <source>
        <dbReference type="ARBA" id="ARBA00022692"/>
    </source>
</evidence>
<evidence type="ECO:0000313" key="7">
    <source>
        <dbReference type="EMBL" id="EAS49973.1"/>
    </source>
</evidence>
<dbReference type="BioCyc" id="AURANTIMONAS:SI859A1_01326-MONOMER"/>
<dbReference type="PIRSF" id="PIRSF006060">
    <property type="entry name" value="AA_transporter"/>
    <property type="match status" value="1"/>
</dbReference>
<dbReference type="GO" id="GO:0005886">
    <property type="term" value="C:plasma membrane"/>
    <property type="evidence" value="ECO:0007669"/>
    <property type="project" value="UniProtKB-SubCell"/>
</dbReference>
<feature type="transmembrane region" description="Helical" evidence="6">
    <location>
        <begin position="428"/>
        <end position="450"/>
    </location>
</feature>
<feature type="transmembrane region" description="Helical" evidence="6">
    <location>
        <begin position="69"/>
        <end position="89"/>
    </location>
</feature>
<evidence type="ECO:0000313" key="8">
    <source>
        <dbReference type="Proteomes" id="UP000000321"/>
    </source>
</evidence>
<dbReference type="GO" id="GO:0022857">
    <property type="term" value="F:transmembrane transporter activity"/>
    <property type="evidence" value="ECO:0007669"/>
    <property type="project" value="InterPro"/>
</dbReference>
<evidence type="ECO:0000256" key="4">
    <source>
        <dbReference type="ARBA" id="ARBA00022989"/>
    </source>
</evidence>
<accession>Q1YIZ4</accession>
<organism evidence="7 8">
    <name type="scientific">Aurantimonas manganoxydans (strain ATCC BAA-1229 / DSM 21871 / SI85-9A1)</name>
    <dbReference type="NCBI Taxonomy" id="287752"/>
    <lineage>
        <taxon>Bacteria</taxon>
        <taxon>Pseudomonadati</taxon>
        <taxon>Pseudomonadota</taxon>
        <taxon>Alphaproteobacteria</taxon>
        <taxon>Hyphomicrobiales</taxon>
        <taxon>Aurantimonadaceae</taxon>
        <taxon>Aurantimonas</taxon>
    </lineage>
</organism>
<dbReference type="Proteomes" id="UP000000321">
    <property type="component" value="Unassembled WGS sequence"/>
</dbReference>
<dbReference type="HOGENOM" id="CLU_007946_15_2_5"/>
<dbReference type="InterPro" id="IPR002293">
    <property type="entry name" value="AA/rel_permease1"/>
</dbReference>
<evidence type="ECO:0000256" key="5">
    <source>
        <dbReference type="ARBA" id="ARBA00023136"/>
    </source>
</evidence>
<dbReference type="InterPro" id="IPR050367">
    <property type="entry name" value="APC_superfamily"/>
</dbReference>
<comment type="caution">
    <text evidence="7">The sequence shown here is derived from an EMBL/GenBank/DDBJ whole genome shotgun (WGS) entry which is preliminary data.</text>
</comment>
<keyword evidence="8" id="KW-1185">Reference proteome</keyword>
<feature type="transmembrane region" description="Helical" evidence="6">
    <location>
        <begin position="252"/>
        <end position="271"/>
    </location>
</feature>
<gene>
    <name evidence="7" type="ORF">SI859A1_01326</name>
</gene>
<feature type="transmembrane region" description="Helical" evidence="6">
    <location>
        <begin position="351"/>
        <end position="368"/>
    </location>
</feature>
<dbReference type="EMBL" id="AAPJ01000003">
    <property type="protein sequence ID" value="EAS49973.1"/>
    <property type="molecule type" value="Genomic_DNA"/>
</dbReference>
<dbReference type="PANTHER" id="PTHR42770:SF11">
    <property type="entry name" value="INNER MEMBRANE TRANSPORT PROTEIN YBAT"/>
    <property type="match status" value="1"/>
</dbReference>
<comment type="subcellular location">
    <subcellularLocation>
        <location evidence="1">Cell membrane</location>
        <topology evidence="1">Multi-pass membrane protein</topology>
    </subcellularLocation>
</comment>
<name>Q1YIZ4_AURMS</name>
<feature type="transmembrane region" description="Helical" evidence="6">
    <location>
        <begin position="177"/>
        <end position="201"/>
    </location>
</feature>
<keyword evidence="2" id="KW-1003">Cell membrane</keyword>
<dbReference type="Pfam" id="PF13520">
    <property type="entry name" value="AA_permease_2"/>
    <property type="match status" value="1"/>
</dbReference>
<feature type="transmembrane region" description="Helical" evidence="6">
    <location>
        <begin position="403"/>
        <end position="422"/>
    </location>
</feature>
<protein>
    <submittedName>
        <fullName evidence="7">Amino acid transport protein</fullName>
    </submittedName>
</protein>
<feature type="transmembrane region" description="Helical" evidence="6">
    <location>
        <begin position="37"/>
        <end position="63"/>
    </location>
</feature>
<evidence type="ECO:0000256" key="1">
    <source>
        <dbReference type="ARBA" id="ARBA00004651"/>
    </source>
</evidence>
<reference evidence="7 8" key="1">
    <citation type="journal article" date="2008" name="Appl. Environ. Microbiol.">
        <title>Genomic insights into Mn(II) oxidation by the marine alphaproteobacterium Aurantimonas sp. strain SI85-9A1.</title>
        <authorList>
            <person name="Dick G.J."/>
            <person name="Podell S."/>
            <person name="Johnson H.A."/>
            <person name="Rivera-Espinoza Y."/>
            <person name="Bernier-Latmani R."/>
            <person name="McCarthy J.K."/>
            <person name="Torpey J.W."/>
            <person name="Clement B.G."/>
            <person name="Gaasterland T."/>
            <person name="Tebo B.M."/>
        </authorList>
    </citation>
    <scope>NUCLEOTIDE SEQUENCE [LARGE SCALE GENOMIC DNA]</scope>
    <source>
        <strain evidence="7 8">SI85-9A1</strain>
    </source>
</reference>
<dbReference type="AlphaFoldDB" id="Q1YIZ4"/>
<feature type="transmembrane region" description="Helical" evidence="6">
    <location>
        <begin position="152"/>
        <end position="170"/>
    </location>
</feature>
<evidence type="ECO:0000256" key="6">
    <source>
        <dbReference type="SAM" id="Phobius"/>
    </source>
</evidence>
<feature type="transmembrane region" description="Helical" evidence="6">
    <location>
        <begin position="301"/>
        <end position="330"/>
    </location>
</feature>
<dbReference type="PANTHER" id="PTHR42770">
    <property type="entry name" value="AMINO ACID TRANSPORTER-RELATED"/>
    <property type="match status" value="1"/>
</dbReference>
<keyword evidence="5 6" id="KW-0472">Membrane</keyword>
<feature type="transmembrane region" description="Helical" evidence="6">
    <location>
        <begin position="213"/>
        <end position="232"/>
    </location>
</feature>
<feature type="transmembrane region" description="Helical" evidence="6">
    <location>
        <begin position="374"/>
        <end position="391"/>
    </location>
</feature>
<dbReference type="Gene3D" id="1.20.1740.10">
    <property type="entry name" value="Amino acid/polyamine transporter I"/>
    <property type="match status" value="1"/>
</dbReference>
<keyword evidence="4 6" id="KW-1133">Transmembrane helix</keyword>
<proteinExistence type="predicted"/>